<dbReference type="InParanoid" id="A0A067MG19"/>
<accession>A0A067MG19</accession>
<dbReference type="Gene3D" id="3.30.420.10">
    <property type="entry name" value="Ribonuclease H-like superfamily/Ribonuclease H"/>
    <property type="match status" value="1"/>
</dbReference>
<proteinExistence type="predicted"/>
<dbReference type="GO" id="GO:0003676">
    <property type="term" value="F:nucleic acid binding"/>
    <property type="evidence" value="ECO:0007669"/>
    <property type="project" value="InterPro"/>
</dbReference>
<gene>
    <name evidence="3" type="ORF">BOTBODRAFT_342340</name>
</gene>
<feature type="domain" description="RNase H type-1" evidence="2">
    <location>
        <begin position="73"/>
        <end position="209"/>
    </location>
</feature>
<protein>
    <recommendedName>
        <fullName evidence="2">RNase H type-1 domain-containing protein</fullName>
    </recommendedName>
</protein>
<dbReference type="AlphaFoldDB" id="A0A067MG19"/>
<name>A0A067MG19_BOTB1</name>
<dbReference type="Pfam" id="PF00075">
    <property type="entry name" value="RNase_H"/>
    <property type="match status" value="1"/>
</dbReference>
<dbReference type="InterPro" id="IPR036397">
    <property type="entry name" value="RNaseH_sf"/>
</dbReference>
<evidence type="ECO:0000256" key="1">
    <source>
        <dbReference type="SAM" id="MobiDB-lite"/>
    </source>
</evidence>
<dbReference type="OrthoDB" id="3265515at2759"/>
<dbReference type="EMBL" id="KL198037">
    <property type="protein sequence ID" value="KDQ14454.1"/>
    <property type="molecule type" value="Genomic_DNA"/>
</dbReference>
<dbReference type="PROSITE" id="PS50879">
    <property type="entry name" value="RNASE_H_1"/>
    <property type="match status" value="1"/>
</dbReference>
<dbReference type="HOGENOM" id="CLU_1151640_0_0_1"/>
<organism evidence="3 4">
    <name type="scientific">Botryobasidium botryosum (strain FD-172 SS1)</name>
    <dbReference type="NCBI Taxonomy" id="930990"/>
    <lineage>
        <taxon>Eukaryota</taxon>
        <taxon>Fungi</taxon>
        <taxon>Dikarya</taxon>
        <taxon>Basidiomycota</taxon>
        <taxon>Agaricomycotina</taxon>
        <taxon>Agaricomycetes</taxon>
        <taxon>Cantharellales</taxon>
        <taxon>Botryobasidiaceae</taxon>
        <taxon>Botryobasidium</taxon>
    </lineage>
</organism>
<dbReference type="GO" id="GO:0004523">
    <property type="term" value="F:RNA-DNA hybrid ribonuclease activity"/>
    <property type="evidence" value="ECO:0007669"/>
    <property type="project" value="InterPro"/>
</dbReference>
<evidence type="ECO:0000259" key="2">
    <source>
        <dbReference type="PROSITE" id="PS50879"/>
    </source>
</evidence>
<sequence>MTLGLAFRFFNPKKLKYHLAAYPLCALGLVASRSTASGLDPLPEPHPSHKPPPTAFKVLDLDAAAARTVNFANMFDIAVFSDGCRRQSGVGAAAIAPQCTLRFRLGGHSDYTSMEAEFASIVLALSAIKIHQGKLRTAVIVADSSSAVHTLAYHPNRRRHLRWCALFNTELAKLKRAHPKLELTICRVPSHSGVEGNERADVEAKKAADEDDAHPQALWLRKALDCAVSDSHPKSAMAKTP</sequence>
<dbReference type="SUPFAM" id="SSF53098">
    <property type="entry name" value="Ribonuclease H-like"/>
    <property type="match status" value="1"/>
</dbReference>
<dbReference type="InterPro" id="IPR012337">
    <property type="entry name" value="RNaseH-like_sf"/>
</dbReference>
<keyword evidence="4" id="KW-1185">Reference proteome</keyword>
<evidence type="ECO:0000313" key="3">
    <source>
        <dbReference type="EMBL" id="KDQ14454.1"/>
    </source>
</evidence>
<feature type="compositionally biased region" description="Basic and acidic residues" evidence="1">
    <location>
        <begin position="196"/>
        <end position="208"/>
    </location>
</feature>
<dbReference type="InterPro" id="IPR002156">
    <property type="entry name" value="RNaseH_domain"/>
</dbReference>
<feature type="region of interest" description="Disordered" evidence="1">
    <location>
        <begin position="193"/>
        <end position="213"/>
    </location>
</feature>
<evidence type="ECO:0000313" key="4">
    <source>
        <dbReference type="Proteomes" id="UP000027195"/>
    </source>
</evidence>
<reference evidence="4" key="1">
    <citation type="journal article" date="2014" name="Proc. Natl. Acad. Sci. U.S.A.">
        <title>Extensive sampling of basidiomycete genomes demonstrates inadequacy of the white-rot/brown-rot paradigm for wood decay fungi.</title>
        <authorList>
            <person name="Riley R."/>
            <person name="Salamov A.A."/>
            <person name="Brown D.W."/>
            <person name="Nagy L.G."/>
            <person name="Floudas D."/>
            <person name="Held B.W."/>
            <person name="Levasseur A."/>
            <person name="Lombard V."/>
            <person name="Morin E."/>
            <person name="Otillar R."/>
            <person name="Lindquist E.A."/>
            <person name="Sun H."/>
            <person name="LaButti K.M."/>
            <person name="Schmutz J."/>
            <person name="Jabbour D."/>
            <person name="Luo H."/>
            <person name="Baker S.E."/>
            <person name="Pisabarro A.G."/>
            <person name="Walton J.D."/>
            <person name="Blanchette R.A."/>
            <person name="Henrissat B."/>
            <person name="Martin F."/>
            <person name="Cullen D."/>
            <person name="Hibbett D.S."/>
            <person name="Grigoriev I.V."/>
        </authorList>
    </citation>
    <scope>NUCLEOTIDE SEQUENCE [LARGE SCALE GENOMIC DNA]</scope>
    <source>
        <strain evidence="4">FD-172 SS1</strain>
    </source>
</reference>
<dbReference type="CDD" id="cd09276">
    <property type="entry name" value="Rnase_HI_RT_non_LTR"/>
    <property type="match status" value="1"/>
</dbReference>
<dbReference type="Proteomes" id="UP000027195">
    <property type="component" value="Unassembled WGS sequence"/>
</dbReference>